<dbReference type="AlphaFoldDB" id="A0A6A5X248"/>
<feature type="region of interest" description="Disordered" evidence="1">
    <location>
        <begin position="301"/>
        <end position="338"/>
    </location>
</feature>
<dbReference type="OrthoDB" id="10679404at2759"/>
<name>A0A6A5X248_9PLEO</name>
<gene>
    <name evidence="2" type="ORF">P154DRAFT_600362</name>
</gene>
<organism evidence="2 3">
    <name type="scientific">Amniculicola lignicola CBS 123094</name>
    <dbReference type="NCBI Taxonomy" id="1392246"/>
    <lineage>
        <taxon>Eukaryota</taxon>
        <taxon>Fungi</taxon>
        <taxon>Dikarya</taxon>
        <taxon>Ascomycota</taxon>
        <taxon>Pezizomycotina</taxon>
        <taxon>Dothideomycetes</taxon>
        <taxon>Pleosporomycetidae</taxon>
        <taxon>Pleosporales</taxon>
        <taxon>Amniculicolaceae</taxon>
        <taxon>Amniculicola</taxon>
    </lineage>
</organism>
<feature type="compositionally biased region" description="Low complexity" evidence="1">
    <location>
        <begin position="227"/>
        <end position="257"/>
    </location>
</feature>
<feature type="compositionally biased region" description="Basic and acidic residues" evidence="1">
    <location>
        <begin position="106"/>
        <end position="134"/>
    </location>
</feature>
<dbReference type="EMBL" id="ML977559">
    <property type="protein sequence ID" value="KAF2006505.1"/>
    <property type="molecule type" value="Genomic_DNA"/>
</dbReference>
<feature type="region of interest" description="Disordered" evidence="1">
    <location>
        <begin position="101"/>
        <end position="134"/>
    </location>
</feature>
<keyword evidence="3" id="KW-1185">Reference proteome</keyword>
<accession>A0A6A5X248</accession>
<dbReference type="Proteomes" id="UP000799779">
    <property type="component" value="Unassembled WGS sequence"/>
</dbReference>
<reference evidence="2" key="1">
    <citation type="journal article" date="2020" name="Stud. Mycol.">
        <title>101 Dothideomycetes genomes: a test case for predicting lifestyles and emergence of pathogens.</title>
        <authorList>
            <person name="Haridas S."/>
            <person name="Albert R."/>
            <person name="Binder M."/>
            <person name="Bloem J."/>
            <person name="Labutti K."/>
            <person name="Salamov A."/>
            <person name="Andreopoulos B."/>
            <person name="Baker S."/>
            <person name="Barry K."/>
            <person name="Bills G."/>
            <person name="Bluhm B."/>
            <person name="Cannon C."/>
            <person name="Castanera R."/>
            <person name="Culley D."/>
            <person name="Daum C."/>
            <person name="Ezra D."/>
            <person name="Gonzalez J."/>
            <person name="Henrissat B."/>
            <person name="Kuo A."/>
            <person name="Liang C."/>
            <person name="Lipzen A."/>
            <person name="Lutzoni F."/>
            <person name="Magnuson J."/>
            <person name="Mondo S."/>
            <person name="Nolan M."/>
            <person name="Ohm R."/>
            <person name="Pangilinan J."/>
            <person name="Park H.-J."/>
            <person name="Ramirez L."/>
            <person name="Alfaro M."/>
            <person name="Sun H."/>
            <person name="Tritt A."/>
            <person name="Yoshinaga Y."/>
            <person name="Zwiers L.-H."/>
            <person name="Turgeon B."/>
            <person name="Goodwin S."/>
            <person name="Spatafora J."/>
            <person name="Crous P."/>
            <person name="Grigoriev I."/>
        </authorList>
    </citation>
    <scope>NUCLEOTIDE SEQUENCE</scope>
    <source>
        <strain evidence="2">CBS 123094</strain>
    </source>
</reference>
<feature type="compositionally biased region" description="Basic and acidic residues" evidence="1">
    <location>
        <begin position="214"/>
        <end position="225"/>
    </location>
</feature>
<proteinExistence type="predicted"/>
<feature type="region of interest" description="Disordered" evidence="1">
    <location>
        <begin position="196"/>
        <end position="279"/>
    </location>
</feature>
<evidence type="ECO:0000313" key="3">
    <source>
        <dbReference type="Proteomes" id="UP000799779"/>
    </source>
</evidence>
<evidence type="ECO:0000256" key="1">
    <source>
        <dbReference type="SAM" id="MobiDB-lite"/>
    </source>
</evidence>
<evidence type="ECO:0000313" key="2">
    <source>
        <dbReference type="EMBL" id="KAF2006505.1"/>
    </source>
</evidence>
<protein>
    <submittedName>
        <fullName evidence="2">Uncharacterized protein</fullName>
    </submittedName>
</protein>
<feature type="compositionally biased region" description="Basic and acidic residues" evidence="1">
    <location>
        <begin position="303"/>
        <end position="313"/>
    </location>
</feature>
<sequence>MVITLPPPSRPSSPIEKANLSLSTLRRFRLPSRSPVSFRTRSATRASLAVLLLVCVVWVGNEVRCLEYGCLGRVEFYGGGKDGIGEHMGGMVGGGSVIPSSIKGIGKGEEGTKEAGQKEEDRKSVQSKLEANKKTEERKWLEGKILPADNERAGPFGANSVGDRGKGMEAEHGDAVVVGLDKGKMMLKTVEQLEAGRRLDKAEGSIPISPPNETHTENGKLEDGGKSTPDIDSSPPTSTSPPTIAAALPLLNANPSAHTTTNTEDDEGELEWSGRGDDPPLGAIISALAQLKQDTISAPHGNWHQEEGQEDPVRLSGAGMKGATPSILGKNETVRGSEATKDEVIEGENVREAKTVYVGGAGAKMKGIGGAGTGVGLGMVMGALGRGRMGM</sequence>